<dbReference type="Gene3D" id="1.10.287.130">
    <property type="match status" value="1"/>
</dbReference>
<evidence type="ECO:0000313" key="15">
    <source>
        <dbReference type="EMBL" id="MDQ0445993.1"/>
    </source>
</evidence>
<proteinExistence type="predicted"/>
<reference evidence="15 16" key="1">
    <citation type="submission" date="2023-07" db="EMBL/GenBank/DDBJ databases">
        <title>Genomic Encyclopedia of Type Strains, Phase IV (KMG-IV): sequencing the most valuable type-strain genomes for metagenomic binning, comparative biology and taxonomic classification.</title>
        <authorList>
            <person name="Goeker M."/>
        </authorList>
    </citation>
    <scope>NUCLEOTIDE SEQUENCE [LARGE SCALE GENOMIC DNA]</scope>
    <source>
        <strain evidence="15 16">DSM 19013</strain>
    </source>
</reference>
<dbReference type="Gene3D" id="3.40.50.2300">
    <property type="match status" value="1"/>
</dbReference>
<dbReference type="PANTHER" id="PTHR45339">
    <property type="entry name" value="HYBRID SIGNAL TRANSDUCTION HISTIDINE KINASE J"/>
    <property type="match status" value="1"/>
</dbReference>
<feature type="domain" description="PAC" evidence="13">
    <location>
        <begin position="426"/>
        <end position="480"/>
    </location>
</feature>
<evidence type="ECO:0000256" key="1">
    <source>
        <dbReference type="ARBA" id="ARBA00000085"/>
    </source>
</evidence>
<dbReference type="SUPFAM" id="SSF55874">
    <property type="entry name" value="ATPase domain of HSP90 chaperone/DNA topoisomerase II/histidine kinase"/>
    <property type="match status" value="1"/>
</dbReference>
<evidence type="ECO:0000259" key="11">
    <source>
        <dbReference type="PROSITE" id="PS50110"/>
    </source>
</evidence>
<dbReference type="CDD" id="cd17546">
    <property type="entry name" value="REC_hyHK_CKI1_RcsC-like"/>
    <property type="match status" value="1"/>
</dbReference>
<dbReference type="CDD" id="cd00130">
    <property type="entry name" value="PAS"/>
    <property type="match status" value="3"/>
</dbReference>
<organism evidence="15 16">
    <name type="scientific">Methylobacterium aerolatum</name>
    <dbReference type="NCBI Taxonomy" id="418708"/>
    <lineage>
        <taxon>Bacteria</taxon>
        <taxon>Pseudomonadati</taxon>
        <taxon>Pseudomonadota</taxon>
        <taxon>Alphaproteobacteria</taxon>
        <taxon>Hyphomicrobiales</taxon>
        <taxon>Methylobacteriaceae</taxon>
        <taxon>Methylobacterium</taxon>
    </lineage>
</organism>
<evidence type="ECO:0000256" key="8">
    <source>
        <dbReference type="PROSITE-ProRule" id="PRU00169"/>
    </source>
</evidence>
<name>A0ABU0HVZ3_9HYPH</name>
<dbReference type="Gene3D" id="3.30.450.20">
    <property type="entry name" value="PAS domain"/>
    <property type="match status" value="3"/>
</dbReference>
<comment type="catalytic activity">
    <reaction evidence="1">
        <text>ATP + protein L-histidine = ADP + protein N-phospho-L-histidine.</text>
        <dbReference type="EC" id="2.7.13.3"/>
    </reaction>
</comment>
<gene>
    <name evidence="15" type="ORF">QO012_000471</name>
</gene>
<evidence type="ECO:0000256" key="9">
    <source>
        <dbReference type="SAM" id="Phobius"/>
    </source>
</evidence>
<dbReference type="Gene3D" id="2.10.70.100">
    <property type="match status" value="1"/>
</dbReference>
<dbReference type="SMART" id="SM00387">
    <property type="entry name" value="HATPase_c"/>
    <property type="match status" value="1"/>
</dbReference>
<feature type="domain" description="CHASE" evidence="14">
    <location>
        <begin position="90"/>
        <end position="254"/>
    </location>
</feature>
<keyword evidence="7 9" id="KW-0472">Membrane</keyword>
<evidence type="ECO:0000259" key="12">
    <source>
        <dbReference type="PROSITE" id="PS50112"/>
    </source>
</evidence>
<feature type="modified residue" description="4-aspartylphosphate" evidence="8">
    <location>
        <position position="1066"/>
    </location>
</feature>
<evidence type="ECO:0000256" key="4">
    <source>
        <dbReference type="ARBA" id="ARBA00022553"/>
    </source>
</evidence>
<evidence type="ECO:0000256" key="6">
    <source>
        <dbReference type="ARBA" id="ARBA00022989"/>
    </source>
</evidence>
<dbReference type="Proteomes" id="UP001231124">
    <property type="component" value="Unassembled WGS sequence"/>
</dbReference>
<evidence type="ECO:0000256" key="5">
    <source>
        <dbReference type="ARBA" id="ARBA00022692"/>
    </source>
</evidence>
<dbReference type="InterPro" id="IPR000014">
    <property type="entry name" value="PAS"/>
</dbReference>
<dbReference type="Pfam" id="PF00072">
    <property type="entry name" value="Response_reg"/>
    <property type="match status" value="1"/>
</dbReference>
<dbReference type="PROSITE" id="PS50839">
    <property type="entry name" value="CHASE"/>
    <property type="match status" value="1"/>
</dbReference>
<feature type="domain" description="PAC" evidence="13">
    <location>
        <begin position="588"/>
        <end position="640"/>
    </location>
</feature>
<feature type="domain" description="PAC" evidence="13">
    <location>
        <begin position="706"/>
        <end position="758"/>
    </location>
</feature>
<dbReference type="Pfam" id="PF00989">
    <property type="entry name" value="PAS"/>
    <property type="match status" value="1"/>
</dbReference>
<evidence type="ECO:0000256" key="7">
    <source>
        <dbReference type="ARBA" id="ARBA00023136"/>
    </source>
</evidence>
<dbReference type="Gene3D" id="3.30.450.350">
    <property type="entry name" value="CHASE domain"/>
    <property type="match status" value="1"/>
</dbReference>
<dbReference type="InterPro" id="IPR001610">
    <property type="entry name" value="PAC"/>
</dbReference>
<feature type="domain" description="Response regulatory" evidence="11">
    <location>
        <begin position="1017"/>
        <end position="1134"/>
    </location>
</feature>
<protein>
    <recommendedName>
        <fullName evidence="3">histidine kinase</fullName>
        <ecNumber evidence="3">2.7.13.3</ecNumber>
    </recommendedName>
</protein>
<evidence type="ECO:0000256" key="2">
    <source>
        <dbReference type="ARBA" id="ARBA00004370"/>
    </source>
</evidence>
<dbReference type="Pfam" id="PF02518">
    <property type="entry name" value="HATPase_c"/>
    <property type="match status" value="1"/>
</dbReference>
<evidence type="ECO:0000259" key="13">
    <source>
        <dbReference type="PROSITE" id="PS50113"/>
    </source>
</evidence>
<keyword evidence="6 9" id="KW-1133">Transmembrane helix</keyword>
<dbReference type="EMBL" id="JAUSVP010000001">
    <property type="protein sequence ID" value="MDQ0445993.1"/>
    <property type="molecule type" value="Genomic_DNA"/>
</dbReference>
<dbReference type="SMART" id="SM00448">
    <property type="entry name" value="REC"/>
    <property type="match status" value="1"/>
</dbReference>
<dbReference type="RefSeq" id="WP_238203282.1">
    <property type="nucleotide sequence ID" value="NZ_BPQE01000013.1"/>
</dbReference>
<dbReference type="PROSITE" id="PS50110">
    <property type="entry name" value="RESPONSE_REGULATORY"/>
    <property type="match status" value="1"/>
</dbReference>
<dbReference type="InterPro" id="IPR036097">
    <property type="entry name" value="HisK_dim/P_sf"/>
</dbReference>
<feature type="transmembrane region" description="Helical" evidence="9">
    <location>
        <begin position="20"/>
        <end position="44"/>
    </location>
</feature>
<dbReference type="InterPro" id="IPR036641">
    <property type="entry name" value="HPT_dom_sf"/>
</dbReference>
<feature type="domain" description="PAS" evidence="12">
    <location>
        <begin position="354"/>
        <end position="408"/>
    </location>
</feature>
<dbReference type="InterPro" id="IPR013655">
    <property type="entry name" value="PAS_fold_3"/>
</dbReference>
<dbReference type="InterPro" id="IPR003661">
    <property type="entry name" value="HisK_dim/P_dom"/>
</dbReference>
<comment type="caution">
    <text evidence="15">The sequence shown here is derived from an EMBL/GenBank/DDBJ whole genome shotgun (WGS) entry which is preliminary data.</text>
</comment>
<dbReference type="PRINTS" id="PR00344">
    <property type="entry name" value="BCTRLSENSOR"/>
</dbReference>
<dbReference type="InterPro" id="IPR035965">
    <property type="entry name" value="PAS-like_dom_sf"/>
</dbReference>
<dbReference type="InterPro" id="IPR004358">
    <property type="entry name" value="Sig_transdc_His_kin-like_C"/>
</dbReference>
<dbReference type="InterPro" id="IPR036890">
    <property type="entry name" value="HATPase_C_sf"/>
</dbReference>
<evidence type="ECO:0000259" key="14">
    <source>
        <dbReference type="PROSITE" id="PS50839"/>
    </source>
</evidence>
<comment type="subcellular location">
    <subcellularLocation>
        <location evidence="2">Membrane</location>
    </subcellularLocation>
</comment>
<evidence type="ECO:0000259" key="10">
    <source>
        <dbReference type="PROSITE" id="PS50109"/>
    </source>
</evidence>
<accession>A0ABU0HVZ3</accession>
<dbReference type="InterPro" id="IPR042240">
    <property type="entry name" value="CHASE_sf"/>
</dbReference>
<dbReference type="PROSITE" id="PS50109">
    <property type="entry name" value="HIS_KIN"/>
    <property type="match status" value="1"/>
</dbReference>
<dbReference type="InterPro" id="IPR005467">
    <property type="entry name" value="His_kinase_dom"/>
</dbReference>
<dbReference type="Pfam" id="PF08447">
    <property type="entry name" value="PAS_3"/>
    <property type="match status" value="1"/>
</dbReference>
<dbReference type="Pfam" id="PF03924">
    <property type="entry name" value="CHASE"/>
    <property type="match status" value="1"/>
</dbReference>
<dbReference type="Pfam" id="PF00512">
    <property type="entry name" value="HisKA"/>
    <property type="match status" value="1"/>
</dbReference>
<dbReference type="Gene3D" id="1.20.120.160">
    <property type="entry name" value="HPT domain"/>
    <property type="match status" value="1"/>
</dbReference>
<dbReference type="Pfam" id="PF13426">
    <property type="entry name" value="PAS_9"/>
    <property type="match status" value="1"/>
</dbReference>
<dbReference type="InterPro" id="IPR013767">
    <property type="entry name" value="PAS_fold"/>
</dbReference>
<dbReference type="SUPFAM" id="SSF47226">
    <property type="entry name" value="Histidine-containing phosphotransfer domain, HPT domain"/>
    <property type="match status" value="1"/>
</dbReference>
<dbReference type="InterPro" id="IPR000700">
    <property type="entry name" value="PAS-assoc_C"/>
</dbReference>
<dbReference type="SMART" id="SM00086">
    <property type="entry name" value="PAC"/>
    <property type="match status" value="3"/>
</dbReference>
<dbReference type="SUPFAM" id="SSF55785">
    <property type="entry name" value="PYP-like sensor domain (PAS domain)"/>
    <property type="match status" value="3"/>
</dbReference>
<dbReference type="PROSITE" id="PS50113">
    <property type="entry name" value="PAC"/>
    <property type="match status" value="3"/>
</dbReference>
<dbReference type="InterPro" id="IPR006189">
    <property type="entry name" value="CHASE_dom"/>
</dbReference>
<dbReference type="InterPro" id="IPR011006">
    <property type="entry name" value="CheY-like_superfamily"/>
</dbReference>
<feature type="domain" description="PAS" evidence="12">
    <location>
        <begin position="499"/>
        <end position="555"/>
    </location>
</feature>
<dbReference type="SMART" id="SM00388">
    <property type="entry name" value="HisKA"/>
    <property type="match status" value="1"/>
</dbReference>
<dbReference type="CDD" id="cd16922">
    <property type="entry name" value="HATPase_EvgS-ArcB-TorS-like"/>
    <property type="match status" value="1"/>
</dbReference>
<dbReference type="NCBIfam" id="TIGR00229">
    <property type="entry name" value="sensory_box"/>
    <property type="match status" value="3"/>
</dbReference>
<dbReference type="EC" id="2.7.13.3" evidence="3"/>
<evidence type="ECO:0000313" key="16">
    <source>
        <dbReference type="Proteomes" id="UP001231124"/>
    </source>
</evidence>
<dbReference type="SUPFAM" id="SSF52172">
    <property type="entry name" value="CheY-like"/>
    <property type="match status" value="1"/>
</dbReference>
<keyword evidence="4 8" id="KW-0597">Phosphoprotein</keyword>
<dbReference type="SMART" id="SM01079">
    <property type="entry name" value="CHASE"/>
    <property type="match status" value="1"/>
</dbReference>
<dbReference type="Gene3D" id="3.30.565.10">
    <property type="entry name" value="Histidine kinase-like ATPase, C-terminal domain"/>
    <property type="match status" value="1"/>
</dbReference>
<feature type="domain" description="Histidine kinase" evidence="10">
    <location>
        <begin position="776"/>
        <end position="997"/>
    </location>
</feature>
<dbReference type="PROSITE" id="PS50112">
    <property type="entry name" value="PAS"/>
    <property type="match status" value="2"/>
</dbReference>
<sequence length="1272" mass="135593">MIARRLRARALQRIARRRGVAPSAWTTVAVLIAGVALAVCAAWLTQLRNDQLAEARYVQMADHAVSAIRERMALYEKALRGVRGAIAAVGVDVVTKEEFDRYAESRDADTEFPGMRGYGFIRRVARRDEATFLGRARTEGDPAFALRQLSPQDGDRYVIEFVSPHDRNAAALGLDVASEEHRRAAADLAMETGKAVLTAPITLVQASGLNGRGFLLLLPVLRTAAKADGPDDRRAATVGWAYAPLVIDEMLAGLNIGHGTVSVGIRDTGSGEGEFFASDAPDGAVPGLSRTTSIAVYGREWHVTTWAKPALVAELGLLPPLRPALAVVALTGLLACLTAMRAYGHRVQRAAAADNSRLAAIVESAQDAMVGKTLDGVITDFNPAAERLFGVSAAEAVGRQAAEVMIPSGFQAEERWCLLRARRGEPTPPFASWRERRDGTLFPVQVSVAPIRAPEGHVIGVATVIRDSTEQVAADEQIRTLNATLERQVAERTAALRASSALQRAVVEYAGHSVIATDLGGTVTLFNPAAERLLGYAAEEVVGRMSPAAFHDPDEVARGAEVLSAETGTPVAPGIDVFVTRPRQGRPETREWTYVTKGGERLPVLLSVSLLRSDDGQDLGYLGIAIDLSERYRHKAEMRAAEAGIWSYDVATGRVLLSGECARQHGLPDREVEIDVEREWRALAHPDDVPHVLADLARAVAHGGSYTTEFRVPLPDGGLRWINARGRVETDAAGRTVRVLGLTLDTTARKEAEIALIAAKAEADRANRAKTDFLATMSHEIRTPLNAVLGFTDLMLASGRLDPATRRQANLVRSSGAALLTVVNDILDFSKVEAGAVELVERPFALHPLLDNCIAIVRGSAEAKQLALHLRVDPALPRWVLGDENRLRQVLLNLLNNAVKFTATGSVTLAVAPGEDPSGEGIAMRVVDTGIGIPADKRDRLFRHFSQLDGSIQRDYGGTGLGLAICHRLVGLMGGTVEVTSEPGAGSTFAFTIRLPPTAPASAEETVATAPPSRRGRLLLVDDSGVNRELAEAVLAGAGHSVRSVADGAAAVAAIEAERFDLVLMDVQMPGMDGMTATRAIRALPAPAAWVPVVGMTANVLPEQIEAYRAAGMDAHVGKPFDRTELLATVARLLPAGGSDGGVLHPGLDRTTYLATRRTLSPTRLREVLAIFTTELSTSFRGESGSAASRAAHRRSAHTLCASSAMIGFTSLSDACREVEGFDEARVARDGVEAYAATLEAARALAASAEGAVEALIRDMTPPRDEAAPRPA</sequence>
<evidence type="ECO:0000256" key="3">
    <source>
        <dbReference type="ARBA" id="ARBA00012438"/>
    </source>
</evidence>
<dbReference type="CDD" id="cd00082">
    <property type="entry name" value="HisKA"/>
    <property type="match status" value="1"/>
</dbReference>
<dbReference type="SMART" id="SM00091">
    <property type="entry name" value="PAS"/>
    <property type="match status" value="3"/>
</dbReference>
<keyword evidence="5 9" id="KW-0812">Transmembrane</keyword>
<dbReference type="SUPFAM" id="SSF47384">
    <property type="entry name" value="Homodimeric domain of signal transducing histidine kinase"/>
    <property type="match status" value="1"/>
</dbReference>
<dbReference type="InterPro" id="IPR001789">
    <property type="entry name" value="Sig_transdc_resp-reg_receiver"/>
</dbReference>
<dbReference type="InterPro" id="IPR003594">
    <property type="entry name" value="HATPase_dom"/>
</dbReference>
<dbReference type="PANTHER" id="PTHR45339:SF3">
    <property type="entry name" value="HISTIDINE KINASE"/>
    <property type="match status" value="1"/>
</dbReference>
<keyword evidence="16" id="KW-1185">Reference proteome</keyword>